<dbReference type="PROSITE" id="PS50118">
    <property type="entry name" value="HMG_BOX_2"/>
    <property type="match status" value="1"/>
</dbReference>
<dbReference type="GO" id="GO:0000978">
    <property type="term" value="F:RNA polymerase II cis-regulatory region sequence-specific DNA binding"/>
    <property type="evidence" value="ECO:0007669"/>
    <property type="project" value="TreeGrafter"/>
</dbReference>
<dbReference type="InterPro" id="IPR009071">
    <property type="entry name" value="HMG_box_dom"/>
</dbReference>
<dbReference type="GO" id="GO:0001228">
    <property type="term" value="F:DNA-binding transcription activator activity, RNA polymerase II-specific"/>
    <property type="evidence" value="ECO:0007669"/>
    <property type="project" value="TreeGrafter"/>
</dbReference>
<dbReference type="OrthoDB" id="6247875at2759"/>
<feature type="domain" description="HMG box" evidence="5">
    <location>
        <begin position="72"/>
        <end position="142"/>
    </location>
</feature>
<dbReference type="CDD" id="cd01389">
    <property type="entry name" value="HMG-box_ROX1-like"/>
    <property type="match status" value="1"/>
</dbReference>
<protein>
    <submittedName>
        <fullName evidence="6">17958_t:CDS:1</fullName>
    </submittedName>
</protein>
<evidence type="ECO:0000313" key="6">
    <source>
        <dbReference type="EMBL" id="CAG8628123.1"/>
    </source>
</evidence>
<dbReference type="GO" id="GO:0030154">
    <property type="term" value="P:cell differentiation"/>
    <property type="evidence" value="ECO:0007669"/>
    <property type="project" value="TreeGrafter"/>
</dbReference>
<keyword evidence="1 3" id="KW-0238">DNA-binding</keyword>
<dbReference type="AlphaFoldDB" id="A0A9N9D5Z1"/>
<gene>
    <name evidence="6" type="ORF">FCALED_LOCUS9915</name>
</gene>
<dbReference type="GO" id="GO:0005634">
    <property type="term" value="C:nucleus"/>
    <property type="evidence" value="ECO:0007669"/>
    <property type="project" value="UniProtKB-UniRule"/>
</dbReference>
<dbReference type="InterPro" id="IPR036910">
    <property type="entry name" value="HMG_box_dom_sf"/>
</dbReference>
<name>A0A9N9D5Z1_9GLOM</name>
<feature type="DNA-binding region" description="HMG box" evidence="3">
    <location>
        <begin position="72"/>
        <end position="142"/>
    </location>
</feature>
<keyword evidence="7" id="KW-1185">Reference proteome</keyword>
<evidence type="ECO:0000259" key="5">
    <source>
        <dbReference type="PROSITE" id="PS50118"/>
    </source>
</evidence>
<dbReference type="EMBL" id="CAJVPQ010003444">
    <property type="protein sequence ID" value="CAG8628123.1"/>
    <property type="molecule type" value="Genomic_DNA"/>
</dbReference>
<keyword evidence="2" id="KW-0804">Transcription</keyword>
<evidence type="ECO:0000256" key="2">
    <source>
        <dbReference type="ARBA" id="ARBA00023163"/>
    </source>
</evidence>
<dbReference type="PANTHER" id="PTHR10270">
    <property type="entry name" value="SOX TRANSCRIPTION FACTOR"/>
    <property type="match status" value="1"/>
</dbReference>
<dbReference type="SUPFAM" id="SSF47095">
    <property type="entry name" value="HMG-box"/>
    <property type="match status" value="1"/>
</dbReference>
<dbReference type="SMART" id="SM00398">
    <property type="entry name" value="HMG"/>
    <property type="match status" value="1"/>
</dbReference>
<feature type="region of interest" description="Disordered" evidence="4">
    <location>
        <begin position="159"/>
        <end position="181"/>
    </location>
</feature>
<dbReference type="Pfam" id="PF00505">
    <property type="entry name" value="HMG_box"/>
    <property type="match status" value="1"/>
</dbReference>
<dbReference type="Gene3D" id="1.10.30.10">
    <property type="entry name" value="High mobility group box domain"/>
    <property type="match status" value="1"/>
</dbReference>
<proteinExistence type="predicted"/>
<keyword evidence="3" id="KW-0539">Nucleus</keyword>
<evidence type="ECO:0000313" key="7">
    <source>
        <dbReference type="Proteomes" id="UP000789570"/>
    </source>
</evidence>
<feature type="compositionally biased region" description="Basic residues" evidence="4">
    <location>
        <begin position="167"/>
        <end position="177"/>
    </location>
</feature>
<evidence type="ECO:0000256" key="1">
    <source>
        <dbReference type="ARBA" id="ARBA00023125"/>
    </source>
</evidence>
<comment type="caution">
    <text evidence="6">The sequence shown here is derived from an EMBL/GenBank/DDBJ whole genome shotgun (WGS) entry which is preliminary data.</text>
</comment>
<organism evidence="6 7">
    <name type="scientific">Funneliformis caledonium</name>
    <dbReference type="NCBI Taxonomy" id="1117310"/>
    <lineage>
        <taxon>Eukaryota</taxon>
        <taxon>Fungi</taxon>
        <taxon>Fungi incertae sedis</taxon>
        <taxon>Mucoromycota</taxon>
        <taxon>Glomeromycotina</taxon>
        <taxon>Glomeromycetes</taxon>
        <taxon>Glomerales</taxon>
        <taxon>Glomeraceae</taxon>
        <taxon>Funneliformis</taxon>
    </lineage>
</organism>
<accession>A0A9N9D5Z1</accession>
<evidence type="ECO:0000256" key="4">
    <source>
        <dbReference type="SAM" id="MobiDB-lite"/>
    </source>
</evidence>
<sequence length="250" mass="29367">MNYYNTTLLLPPSPVNSSSSSLPSPNLSDYEGGFPQMDEKNRVKKLLNLFPPPITATQYVLENSFESSNGHIKRPSNCFMIFRKISHDKKNKMQELKRYNEREFSTIIGVIWKELSKVELDIYKNLSKEIVKIHQEMYPEYKYKPKRDKAAWKHYHYVPTNDANSNKKSKNKRKSKVRQQNQQETLNYFTYPVTPEPEIMNLAEQTISPTDLELDFVSTPTPSITSISPNLLDEFNPQNFFYFCDWPYEP</sequence>
<reference evidence="6" key="1">
    <citation type="submission" date="2021-06" db="EMBL/GenBank/DDBJ databases">
        <authorList>
            <person name="Kallberg Y."/>
            <person name="Tangrot J."/>
            <person name="Rosling A."/>
        </authorList>
    </citation>
    <scope>NUCLEOTIDE SEQUENCE</scope>
    <source>
        <strain evidence="6">UK204</strain>
    </source>
</reference>
<dbReference type="Proteomes" id="UP000789570">
    <property type="component" value="Unassembled WGS sequence"/>
</dbReference>
<dbReference type="PANTHER" id="PTHR10270:SF161">
    <property type="entry name" value="SEX-DETERMINING REGION Y PROTEIN"/>
    <property type="match status" value="1"/>
</dbReference>
<dbReference type="InterPro" id="IPR050140">
    <property type="entry name" value="SRY-related_HMG-box_TF-like"/>
</dbReference>
<evidence type="ECO:0000256" key="3">
    <source>
        <dbReference type="PROSITE-ProRule" id="PRU00267"/>
    </source>
</evidence>